<dbReference type="Gene3D" id="3.80.10.10">
    <property type="entry name" value="Ribonuclease Inhibitor"/>
    <property type="match status" value="2"/>
</dbReference>
<dbReference type="OrthoDB" id="2163268at2759"/>
<reference evidence="6 7" key="1">
    <citation type="submission" date="2015-01" db="EMBL/GenBank/DDBJ databases">
        <title>Evolution of Trichinella species and genotypes.</title>
        <authorList>
            <person name="Korhonen P.K."/>
            <person name="Edoardo P."/>
            <person name="Giuseppe L.R."/>
            <person name="Gasser R.B."/>
        </authorList>
    </citation>
    <scope>NUCLEOTIDE SEQUENCE [LARGE SCALE GENOMIC DNA]</scope>
    <source>
        <strain evidence="6">ISS1980</strain>
    </source>
</reference>
<feature type="compositionally biased region" description="Low complexity" evidence="5">
    <location>
        <begin position="350"/>
        <end position="359"/>
    </location>
</feature>
<accession>A0A0V1MBD2</accession>
<feature type="compositionally biased region" description="Polar residues" evidence="5">
    <location>
        <begin position="360"/>
        <end position="377"/>
    </location>
</feature>
<dbReference type="GO" id="GO:0005856">
    <property type="term" value="C:cytoskeleton"/>
    <property type="evidence" value="ECO:0007669"/>
    <property type="project" value="UniProtKB-SubCell"/>
</dbReference>
<evidence type="ECO:0000256" key="2">
    <source>
        <dbReference type="ARBA" id="ARBA00022490"/>
    </source>
</evidence>
<dbReference type="STRING" id="268474.A0A0V1MBD2"/>
<feature type="compositionally biased region" description="Basic and acidic residues" evidence="5">
    <location>
        <begin position="396"/>
        <end position="414"/>
    </location>
</feature>
<evidence type="ECO:0000256" key="4">
    <source>
        <dbReference type="SAM" id="Coils"/>
    </source>
</evidence>
<dbReference type="SUPFAM" id="SSF52047">
    <property type="entry name" value="RNI-like"/>
    <property type="match status" value="2"/>
</dbReference>
<proteinExistence type="predicted"/>
<gene>
    <name evidence="6" type="primary">unc-94</name>
    <name evidence="6" type="ORF">T10_9198</name>
</gene>
<keyword evidence="4" id="KW-0175">Coiled coil</keyword>
<dbReference type="PANTHER" id="PTHR10901:SF16">
    <property type="entry name" value="TROPOMODULIN"/>
    <property type="match status" value="1"/>
</dbReference>
<sequence length="745" mass="83790">LLETGRENISTCCVLVCRLCLLAFELKQKKQQINNTTMTEQDAKLGENDIISDEDFESMLNALGSEENEANISELLKAMNENRIITWEEAETIINDSENKVIRCGLPPQVRPNDPDNATDVDACISKLLANDSSLTEINLNNMKRTPIPQLQRLISAVKDNTILKKLSLANVALSNAAAEPILEVLETNSTLKSLNLETNFLSGDFLAKLFHAALKLQTLEEVKIVNQSPTFSTEAEMDIMKAIFENKGLLKVSIDLRHPEARSKVSQAMLRNCELRKNAHIQFNLPIQFAAITQHQRITGMAGVAQSTSTLVPKLKLRSETGWIKENSKNTKISPTSSNPWTEMIKSKSTTSTPASAAQIDNSTHVQTSHVPQSNNTDKKNTQRNNADSENSKLSTDKQKLKSTEADKEEKNQISDCSSTMKQCKTKVLNELAEVFAKRRIPESCIVVENTPTETPPSNQSNKTKKKQIFNSTEPTKQTKNMQSKVCSEMESVFAKRRAMTDANNEVNKEMTIPVKNVLPSEFHHGEEKLQTPKELYEIYQSKWKEAEEFEDPEVVKCGLPDVKRPSEPENDTDIGQCIMDLQNNKESVVEINVNNMKRTPVSQIQSLIKSIPNSQHLKKLSLANLALNDHDLEPLLEVLRQNTSLEVLNLETNYLSGEFLARLFQALLEKQTLTVVKAVNQSPTISNAAEKEITKAIWQNRALIKVSLNLRTAEYRRKIENALSRNAELKRLRRKMESMNIQS</sequence>
<keyword evidence="2" id="KW-0963">Cytoplasm</keyword>
<dbReference type="PANTHER" id="PTHR10901">
    <property type="entry name" value="TROPOMODULIN"/>
    <property type="match status" value="1"/>
</dbReference>
<keyword evidence="3" id="KW-0206">Cytoskeleton</keyword>
<evidence type="ECO:0000256" key="1">
    <source>
        <dbReference type="ARBA" id="ARBA00004245"/>
    </source>
</evidence>
<comment type="caution">
    <text evidence="6">The sequence shown here is derived from an EMBL/GenBank/DDBJ whole genome shotgun (WGS) entry which is preliminary data.</text>
</comment>
<dbReference type="EMBL" id="JYDO01000148">
    <property type="protein sequence ID" value="KRZ68981.1"/>
    <property type="molecule type" value="Genomic_DNA"/>
</dbReference>
<evidence type="ECO:0000256" key="3">
    <source>
        <dbReference type="ARBA" id="ARBA00023212"/>
    </source>
</evidence>
<dbReference type="GO" id="GO:0030239">
    <property type="term" value="P:myofibril assembly"/>
    <property type="evidence" value="ECO:0007669"/>
    <property type="project" value="TreeGrafter"/>
</dbReference>
<dbReference type="AlphaFoldDB" id="A0A0V1MBD2"/>
<feature type="compositionally biased region" description="Polar residues" evidence="5">
    <location>
        <begin position="470"/>
        <end position="485"/>
    </location>
</feature>
<protein>
    <submittedName>
        <fullName evidence="6">Tropomodulin</fullName>
    </submittedName>
</protein>
<feature type="compositionally biased region" description="Polar residues" evidence="5">
    <location>
        <begin position="331"/>
        <end position="342"/>
    </location>
</feature>
<feature type="region of interest" description="Disordered" evidence="5">
    <location>
        <begin position="450"/>
        <end position="485"/>
    </location>
</feature>
<dbReference type="Proteomes" id="UP000054843">
    <property type="component" value="Unassembled WGS sequence"/>
</dbReference>
<comment type="subcellular location">
    <subcellularLocation>
        <location evidence="1">Cytoplasm</location>
        <location evidence="1">Cytoskeleton</location>
    </subcellularLocation>
</comment>
<organism evidence="6 7">
    <name type="scientific">Trichinella papuae</name>
    <dbReference type="NCBI Taxonomy" id="268474"/>
    <lineage>
        <taxon>Eukaryota</taxon>
        <taxon>Metazoa</taxon>
        <taxon>Ecdysozoa</taxon>
        <taxon>Nematoda</taxon>
        <taxon>Enoplea</taxon>
        <taxon>Dorylaimia</taxon>
        <taxon>Trichinellida</taxon>
        <taxon>Trichinellidae</taxon>
        <taxon>Trichinella</taxon>
    </lineage>
</organism>
<dbReference type="GO" id="GO:0005523">
    <property type="term" value="F:tropomyosin binding"/>
    <property type="evidence" value="ECO:0007669"/>
    <property type="project" value="InterPro"/>
</dbReference>
<feature type="compositionally biased region" description="Polar residues" evidence="5">
    <location>
        <begin position="384"/>
        <end position="395"/>
    </location>
</feature>
<feature type="non-terminal residue" evidence="6">
    <location>
        <position position="1"/>
    </location>
</feature>
<dbReference type="GO" id="GO:0051694">
    <property type="term" value="P:pointed-end actin filament capping"/>
    <property type="evidence" value="ECO:0007669"/>
    <property type="project" value="InterPro"/>
</dbReference>
<feature type="coiled-coil region" evidence="4">
    <location>
        <begin position="714"/>
        <end position="741"/>
    </location>
</feature>
<name>A0A0V1MBD2_9BILA</name>
<evidence type="ECO:0000313" key="7">
    <source>
        <dbReference type="Proteomes" id="UP000054843"/>
    </source>
</evidence>
<dbReference type="InterPro" id="IPR004934">
    <property type="entry name" value="TMOD"/>
</dbReference>
<dbReference type="GO" id="GO:0030016">
    <property type="term" value="C:myofibril"/>
    <property type="evidence" value="ECO:0007669"/>
    <property type="project" value="TreeGrafter"/>
</dbReference>
<keyword evidence="7" id="KW-1185">Reference proteome</keyword>
<evidence type="ECO:0000256" key="5">
    <source>
        <dbReference type="SAM" id="MobiDB-lite"/>
    </source>
</evidence>
<feature type="compositionally biased region" description="Polar residues" evidence="5">
    <location>
        <begin position="451"/>
        <end position="463"/>
    </location>
</feature>
<dbReference type="InterPro" id="IPR032675">
    <property type="entry name" value="LRR_dom_sf"/>
</dbReference>
<dbReference type="SMART" id="SM00368">
    <property type="entry name" value="LRR_RI"/>
    <property type="match status" value="4"/>
</dbReference>
<dbReference type="GO" id="GO:0007015">
    <property type="term" value="P:actin filament organization"/>
    <property type="evidence" value="ECO:0007669"/>
    <property type="project" value="TreeGrafter"/>
</dbReference>
<feature type="region of interest" description="Disordered" evidence="5">
    <location>
        <begin position="327"/>
        <end position="421"/>
    </location>
</feature>
<evidence type="ECO:0000313" key="6">
    <source>
        <dbReference type="EMBL" id="KRZ68981.1"/>
    </source>
</evidence>